<evidence type="ECO:0000313" key="2">
    <source>
        <dbReference type="Proteomes" id="UP000649573"/>
    </source>
</evidence>
<organism evidence="1 2">
    <name type="scientific">Lentzea flava</name>
    <dbReference type="NCBI Taxonomy" id="103732"/>
    <lineage>
        <taxon>Bacteria</taxon>
        <taxon>Bacillati</taxon>
        <taxon>Actinomycetota</taxon>
        <taxon>Actinomycetes</taxon>
        <taxon>Pseudonocardiales</taxon>
        <taxon>Pseudonocardiaceae</taxon>
        <taxon>Lentzea</taxon>
    </lineage>
</organism>
<comment type="caution">
    <text evidence="1">The sequence shown here is derived from an EMBL/GenBank/DDBJ whole genome shotgun (WGS) entry which is preliminary data.</text>
</comment>
<dbReference type="EMBL" id="BMRE01000035">
    <property type="protein sequence ID" value="GGU61791.1"/>
    <property type="molecule type" value="Genomic_DNA"/>
</dbReference>
<keyword evidence="2" id="KW-1185">Reference proteome</keyword>
<accession>A0ABQ2V1R2</accession>
<dbReference type="Proteomes" id="UP000649573">
    <property type="component" value="Unassembled WGS sequence"/>
</dbReference>
<evidence type="ECO:0000313" key="1">
    <source>
        <dbReference type="EMBL" id="GGU61791.1"/>
    </source>
</evidence>
<protein>
    <submittedName>
        <fullName evidence="1">Uncharacterized protein</fullName>
    </submittedName>
</protein>
<name>A0ABQ2V1R2_9PSEU</name>
<proteinExistence type="predicted"/>
<sequence length="122" mass="13661">MEREGMSTRMPVSVARARKLEAWTVQGDLLGSWVGPDSAAVLALIASFPVAEPMRCYSPAYAILAYSADDEYLFDLEFCYGCYWVGVRGPDDRQHLVPFDPESAPAKELLARFHLLEQSTRD</sequence>
<reference evidence="2" key="1">
    <citation type="journal article" date="2019" name="Int. J. Syst. Evol. Microbiol.">
        <title>The Global Catalogue of Microorganisms (GCM) 10K type strain sequencing project: providing services to taxonomists for standard genome sequencing and annotation.</title>
        <authorList>
            <consortium name="The Broad Institute Genomics Platform"/>
            <consortium name="The Broad Institute Genome Sequencing Center for Infectious Disease"/>
            <person name="Wu L."/>
            <person name="Ma J."/>
        </authorList>
    </citation>
    <scope>NUCLEOTIDE SEQUENCE [LARGE SCALE GENOMIC DNA]</scope>
    <source>
        <strain evidence="2">JCM 3296</strain>
    </source>
</reference>
<gene>
    <name evidence="1" type="ORF">GCM10010178_62470</name>
</gene>